<organism evidence="1 2">
    <name type="scientific">Pseudomonas veronii 1YdBTEX2</name>
    <dbReference type="NCBI Taxonomy" id="1295141"/>
    <lineage>
        <taxon>Bacteria</taxon>
        <taxon>Pseudomonadati</taxon>
        <taxon>Pseudomonadota</taxon>
        <taxon>Gammaproteobacteria</taxon>
        <taxon>Pseudomonadales</taxon>
        <taxon>Pseudomonadaceae</taxon>
        <taxon>Pseudomonas</taxon>
    </lineage>
</organism>
<accession>A0A1D3K4G2</accession>
<protein>
    <recommendedName>
        <fullName evidence="3">Ornithine cyclodeaminase</fullName>
    </recommendedName>
</protein>
<dbReference type="Gene3D" id="3.40.50.720">
    <property type="entry name" value="NAD(P)-binding Rossmann-like Domain"/>
    <property type="match status" value="1"/>
</dbReference>
<dbReference type="Proteomes" id="UP000245431">
    <property type="component" value="Chromosome PVE_r1"/>
</dbReference>
<dbReference type="RefSeq" id="WP_017849567.1">
    <property type="nucleotide sequence ID" value="NZ_AOUH01000057.1"/>
</dbReference>
<name>A0A1D3K4G2_PSEVE</name>
<dbReference type="InterPro" id="IPR036291">
    <property type="entry name" value="NAD(P)-bd_dom_sf"/>
</dbReference>
<dbReference type="GeneID" id="47559020"/>
<dbReference type="SUPFAM" id="SSF51735">
    <property type="entry name" value="NAD(P)-binding Rossmann-fold domains"/>
    <property type="match status" value="1"/>
</dbReference>
<evidence type="ECO:0008006" key="3">
    <source>
        <dbReference type="Google" id="ProtNLM"/>
    </source>
</evidence>
<sequence>MSAVPLAVYELSALRATLSRQDMLHAVEQALISHADGRIVAPPPGVLLFENPPGDCHIKSGYAKDGSVFVVKLAMGFYENPSRGLETNNGLVLVFDSHTGKTRAILNDEGWLTSCRTAAAGALAARAGAPARVSALGILGSGHQAQLQARWTCELLGIERVVIWGRAPERAQHLANALQQAGLKAQAADSVEAVFAQCNLVITCTPSTQAIVPADVVRTGTHIVALGADSPGKQELDPLLLQRARVLMTDDRAQCLDHGEMSHAVRAHLISDQADVSLGHVLAGKARGRFRDDDLTIADLTGLAAQDIALATLAVQRMQAVD</sequence>
<dbReference type="Gene3D" id="3.30.1780.10">
    <property type="entry name" value="ornithine cyclodeaminase, domain 1"/>
    <property type="match status" value="1"/>
</dbReference>
<evidence type="ECO:0000313" key="2">
    <source>
        <dbReference type="Proteomes" id="UP000245431"/>
    </source>
</evidence>
<dbReference type="PANTHER" id="PTHR13812">
    <property type="entry name" value="KETIMINE REDUCTASE MU-CRYSTALLIN"/>
    <property type="match status" value="1"/>
</dbReference>
<dbReference type="PIRSF" id="PIRSF001439">
    <property type="entry name" value="CryM"/>
    <property type="match status" value="1"/>
</dbReference>
<dbReference type="PANTHER" id="PTHR13812:SF19">
    <property type="entry name" value="KETIMINE REDUCTASE MU-CRYSTALLIN"/>
    <property type="match status" value="1"/>
</dbReference>
<reference evidence="2" key="1">
    <citation type="submission" date="2016-07" db="EMBL/GenBank/DDBJ databases">
        <authorList>
            <person name="Florea S."/>
            <person name="Webb J.S."/>
            <person name="Jaromczyk J."/>
            <person name="Schardl C.L."/>
        </authorList>
    </citation>
    <scope>NUCLEOTIDE SEQUENCE [LARGE SCALE GENOMIC DNA]</scope>
    <source>
        <strain evidence="2">1YdBTEX2</strain>
    </source>
</reference>
<gene>
    <name evidence="1" type="ORF">PVE_R1G5338</name>
</gene>
<dbReference type="InterPro" id="IPR003462">
    <property type="entry name" value="ODC_Mu_crystall"/>
</dbReference>
<dbReference type="Pfam" id="PF02423">
    <property type="entry name" value="OCD_Mu_crystall"/>
    <property type="match status" value="1"/>
</dbReference>
<dbReference type="InterPro" id="IPR023401">
    <property type="entry name" value="ODC_N"/>
</dbReference>
<proteinExistence type="predicted"/>
<evidence type="ECO:0000313" key="1">
    <source>
        <dbReference type="EMBL" id="SBW83219.1"/>
    </source>
</evidence>
<dbReference type="GO" id="GO:0005737">
    <property type="term" value="C:cytoplasm"/>
    <property type="evidence" value="ECO:0007669"/>
    <property type="project" value="TreeGrafter"/>
</dbReference>
<dbReference type="AlphaFoldDB" id="A0A1D3K4G2"/>
<dbReference type="EMBL" id="LT599583">
    <property type="protein sequence ID" value="SBW83219.1"/>
    <property type="molecule type" value="Genomic_DNA"/>
</dbReference>